<dbReference type="AlphaFoldDB" id="A0A0E9RMD2"/>
<name>A0A0E9RMD2_ANGAN</name>
<evidence type="ECO:0000256" key="1">
    <source>
        <dbReference type="SAM" id="Phobius"/>
    </source>
</evidence>
<keyword evidence="1" id="KW-0472">Membrane</keyword>
<dbReference type="EMBL" id="GBXM01078957">
    <property type="protein sequence ID" value="JAH29620.1"/>
    <property type="molecule type" value="Transcribed_RNA"/>
</dbReference>
<keyword evidence="1" id="KW-1133">Transmembrane helix</keyword>
<organism evidence="2">
    <name type="scientific">Anguilla anguilla</name>
    <name type="common">European freshwater eel</name>
    <name type="synonym">Muraena anguilla</name>
    <dbReference type="NCBI Taxonomy" id="7936"/>
    <lineage>
        <taxon>Eukaryota</taxon>
        <taxon>Metazoa</taxon>
        <taxon>Chordata</taxon>
        <taxon>Craniata</taxon>
        <taxon>Vertebrata</taxon>
        <taxon>Euteleostomi</taxon>
        <taxon>Actinopterygii</taxon>
        <taxon>Neopterygii</taxon>
        <taxon>Teleostei</taxon>
        <taxon>Anguilliformes</taxon>
        <taxon>Anguillidae</taxon>
        <taxon>Anguilla</taxon>
    </lineage>
</organism>
<sequence>MHLLYFGIYLLYFMQWVPLNLITACLDI</sequence>
<protein>
    <submittedName>
        <fullName evidence="2">Uncharacterized protein</fullName>
    </submittedName>
</protein>
<proteinExistence type="predicted"/>
<reference evidence="2" key="2">
    <citation type="journal article" date="2015" name="Fish Shellfish Immunol.">
        <title>Early steps in the European eel (Anguilla anguilla)-Vibrio vulnificus interaction in the gills: Role of the RtxA13 toxin.</title>
        <authorList>
            <person name="Callol A."/>
            <person name="Pajuelo D."/>
            <person name="Ebbesson L."/>
            <person name="Teles M."/>
            <person name="MacKenzie S."/>
            <person name="Amaro C."/>
        </authorList>
    </citation>
    <scope>NUCLEOTIDE SEQUENCE</scope>
</reference>
<evidence type="ECO:0000313" key="2">
    <source>
        <dbReference type="EMBL" id="JAH29620.1"/>
    </source>
</evidence>
<keyword evidence="1" id="KW-0812">Transmembrane</keyword>
<reference evidence="2" key="1">
    <citation type="submission" date="2014-11" db="EMBL/GenBank/DDBJ databases">
        <authorList>
            <person name="Amaro Gonzalez C."/>
        </authorList>
    </citation>
    <scope>NUCLEOTIDE SEQUENCE</scope>
</reference>
<accession>A0A0E9RMD2</accession>
<feature type="transmembrane region" description="Helical" evidence="1">
    <location>
        <begin position="6"/>
        <end position="26"/>
    </location>
</feature>